<evidence type="ECO:0000313" key="2">
    <source>
        <dbReference type="EMBL" id="MBY5958006.1"/>
    </source>
</evidence>
<comment type="caution">
    <text evidence="2">The sequence shown here is derived from an EMBL/GenBank/DDBJ whole genome shotgun (WGS) entry which is preliminary data.</text>
</comment>
<evidence type="ECO:0000256" key="1">
    <source>
        <dbReference type="SAM" id="SignalP"/>
    </source>
</evidence>
<dbReference type="RefSeq" id="WP_222579543.1">
    <property type="nucleotide sequence ID" value="NZ_JAHVHU010000007.1"/>
</dbReference>
<dbReference type="AlphaFoldDB" id="A0A953HWS1"/>
<evidence type="ECO:0008006" key="4">
    <source>
        <dbReference type="Google" id="ProtNLM"/>
    </source>
</evidence>
<sequence length="210" mass="23718">MKTFFMVLSLLTLAALARAQDLSKSQTGEDNPVAVADDAKWLQNRIGLYGSFFSGYGLSYQRQLKNGVSLRTQFFGYGNSDDEDYGSDEIRLAYGADVQYNLQRSRKTRLYVLAGSFYDYYEWENNYPATPSGKKDYDIERYINVGVGLGIELIAWQHVSFSIEGGYYGRFGNNNVTAYRIVNGQEIRSREKQTPKSFGFGVGGGIFYAF</sequence>
<evidence type="ECO:0000313" key="3">
    <source>
        <dbReference type="Proteomes" id="UP000753961"/>
    </source>
</evidence>
<dbReference type="Proteomes" id="UP000753961">
    <property type="component" value="Unassembled WGS sequence"/>
</dbReference>
<feature type="signal peptide" evidence="1">
    <location>
        <begin position="1"/>
        <end position="19"/>
    </location>
</feature>
<organism evidence="2 3">
    <name type="scientific">Membranihabitans marinus</name>
    <dbReference type="NCBI Taxonomy" id="1227546"/>
    <lineage>
        <taxon>Bacteria</taxon>
        <taxon>Pseudomonadati</taxon>
        <taxon>Bacteroidota</taxon>
        <taxon>Saprospiria</taxon>
        <taxon>Saprospirales</taxon>
        <taxon>Saprospiraceae</taxon>
        <taxon>Membranihabitans</taxon>
    </lineage>
</organism>
<reference evidence="2" key="1">
    <citation type="submission" date="2021-06" db="EMBL/GenBank/DDBJ databases">
        <title>44 bacteria genomes isolated from Dapeng, Shenzhen.</title>
        <authorList>
            <person name="Zheng W."/>
            <person name="Yu S."/>
            <person name="Huang Y."/>
        </authorList>
    </citation>
    <scope>NUCLEOTIDE SEQUENCE</scope>
    <source>
        <strain evidence="2">DP5N28-2</strain>
    </source>
</reference>
<keyword evidence="1" id="KW-0732">Signal</keyword>
<proteinExistence type="predicted"/>
<name>A0A953HWS1_9BACT</name>
<keyword evidence="3" id="KW-1185">Reference proteome</keyword>
<feature type="chain" id="PRO_5038074394" description="Outer membrane protein beta-barrel domain-containing protein" evidence="1">
    <location>
        <begin position="20"/>
        <end position="210"/>
    </location>
</feature>
<accession>A0A953HWS1</accession>
<gene>
    <name evidence="2" type="ORF">KUV50_07690</name>
</gene>
<protein>
    <recommendedName>
        <fullName evidence="4">Outer membrane protein beta-barrel domain-containing protein</fullName>
    </recommendedName>
</protein>
<dbReference type="EMBL" id="JAHVHU010000007">
    <property type="protein sequence ID" value="MBY5958006.1"/>
    <property type="molecule type" value="Genomic_DNA"/>
</dbReference>